<accession>A0AAN7VP80</accession>
<keyword evidence="1" id="KW-0862">Zinc</keyword>
<dbReference type="InterPro" id="IPR013087">
    <property type="entry name" value="Znf_C2H2_type"/>
</dbReference>
<dbReference type="SMART" id="SM00355">
    <property type="entry name" value="ZnF_C2H2"/>
    <property type="match status" value="6"/>
</dbReference>
<feature type="domain" description="C2H2-type" evidence="3">
    <location>
        <begin position="296"/>
        <end position="324"/>
    </location>
</feature>
<feature type="compositionally biased region" description="Basic and acidic residues" evidence="2">
    <location>
        <begin position="848"/>
        <end position="857"/>
    </location>
</feature>
<protein>
    <recommendedName>
        <fullName evidence="3">C2H2-type domain-containing protein</fullName>
    </recommendedName>
</protein>
<evidence type="ECO:0000259" key="3">
    <source>
        <dbReference type="PROSITE" id="PS50157"/>
    </source>
</evidence>
<evidence type="ECO:0000313" key="5">
    <source>
        <dbReference type="Proteomes" id="UP001329430"/>
    </source>
</evidence>
<keyword evidence="5" id="KW-1185">Reference proteome</keyword>
<evidence type="ECO:0000256" key="1">
    <source>
        <dbReference type="PROSITE-ProRule" id="PRU00042"/>
    </source>
</evidence>
<dbReference type="GO" id="GO:0008270">
    <property type="term" value="F:zinc ion binding"/>
    <property type="evidence" value="ECO:0007669"/>
    <property type="project" value="UniProtKB-KW"/>
</dbReference>
<dbReference type="InterPro" id="IPR036236">
    <property type="entry name" value="Znf_C2H2_sf"/>
</dbReference>
<dbReference type="Gene3D" id="3.30.160.60">
    <property type="entry name" value="Classic Zinc Finger"/>
    <property type="match status" value="2"/>
</dbReference>
<dbReference type="PROSITE" id="PS50157">
    <property type="entry name" value="ZINC_FINGER_C2H2_2"/>
    <property type="match status" value="2"/>
</dbReference>
<dbReference type="InterPro" id="IPR039149">
    <property type="entry name" value="ZNF800"/>
</dbReference>
<feature type="region of interest" description="Disordered" evidence="2">
    <location>
        <begin position="848"/>
        <end position="895"/>
    </location>
</feature>
<keyword evidence="1" id="KW-0479">Metal-binding</keyword>
<evidence type="ECO:0000256" key="2">
    <source>
        <dbReference type="SAM" id="MobiDB-lite"/>
    </source>
</evidence>
<feature type="domain" description="C2H2-type" evidence="3">
    <location>
        <begin position="266"/>
        <end position="294"/>
    </location>
</feature>
<comment type="caution">
    <text evidence="4">The sequence shown here is derived from an EMBL/GenBank/DDBJ whole genome shotgun (WGS) entry which is preliminary data.</text>
</comment>
<sequence length="895" mass="102173">MTTRAALKNKTKKPLETTLGKAPTNGNEQIDLSHIGKTIHTSLFGLRQVLALFETATEEVQAYITYECDIMYECRICRTIFRSLANFILHKRNYCQELYKKTKNSNFYEQFSGTELFIINNENASEESNPVKKDEDKVPINIEPKTKKSDENITSTKSKRTLSTILPRLINKQENTLLTEECLAEDNSNETKCSNEENKPNIALQDMNESCVFQTMYDTKDTKLDFMKTEVMEIHDILENNEAIIGTNGKIVEPEGTKSNVLKNNFMCVVCNQKFSTKKTLTYHINYKHNVTRKVYQCTECADTFANTWGVFRHLYKVHRKTPAQVKKLRSQIHSNRIRNDEQVIIKNNEVKSDLKVGDNTQIALGSEDKQWIDDLECDNDLQRCGGCGRKFERKAALHSHSQFCTKRIAVCNSIKESTNKKVQEEKQEKKLAKLPEPIVITPPDGSRKRKPLVAYKILRFDYTKDVPINTTVNDNTEHQTRELVQSEERDTDEVDKTAEITHLNTIISDLVIDNTSSTSVSTQENSSDGNSIPLHDPTESVEMDVENNNSKCEAVNRKPPKDNNSLSVKKKGSRALEKKCMDYINKERKLCLPCDKVFKTYKCLMRHMAIHFNWHRYQCTTCEYTSYQRSKCEHHAEKKHSITDKVTLSTYITHIPFQKTINSSTDFINYAKKCKTEGGSEEVHINEEKGQSTEDEVIQDKFNIDENLTTMVGEIPNPQDPAVRDMIMKVIFGNDASTSTINCNPNTESNESVSNGNKEGSPSAEEEIAKEQSESELATTTGCDNNMETNTVEEQNPFEPTSTHICDDLDVKTSVANDRPIRTRTATVRKEFLYDMTQILKLKSAKNKESLTEPKPLRVYSRKNKPAQPKTNSNNLNGFEDVNMNNKPIQVPDT</sequence>
<dbReference type="PANTHER" id="PTHR21020">
    <property type="entry name" value="ZINC FINGER PROTEIN 800"/>
    <property type="match status" value="1"/>
</dbReference>
<dbReference type="Proteomes" id="UP001329430">
    <property type="component" value="Chromosome 1"/>
</dbReference>
<dbReference type="PANTHER" id="PTHR21020:SF0">
    <property type="entry name" value="ZINC FINGER PROTEIN 800"/>
    <property type="match status" value="1"/>
</dbReference>
<feature type="compositionally biased region" description="Polar residues" evidence="2">
    <location>
        <begin position="870"/>
        <end position="895"/>
    </location>
</feature>
<keyword evidence="1" id="KW-0863">Zinc-finger</keyword>
<organism evidence="4 5">
    <name type="scientific">Pyrocoelia pectoralis</name>
    <dbReference type="NCBI Taxonomy" id="417401"/>
    <lineage>
        <taxon>Eukaryota</taxon>
        <taxon>Metazoa</taxon>
        <taxon>Ecdysozoa</taxon>
        <taxon>Arthropoda</taxon>
        <taxon>Hexapoda</taxon>
        <taxon>Insecta</taxon>
        <taxon>Pterygota</taxon>
        <taxon>Neoptera</taxon>
        <taxon>Endopterygota</taxon>
        <taxon>Coleoptera</taxon>
        <taxon>Polyphaga</taxon>
        <taxon>Elateriformia</taxon>
        <taxon>Elateroidea</taxon>
        <taxon>Lampyridae</taxon>
        <taxon>Lampyrinae</taxon>
        <taxon>Pyrocoelia</taxon>
    </lineage>
</organism>
<feature type="region of interest" description="Disordered" evidence="2">
    <location>
        <begin position="738"/>
        <end position="791"/>
    </location>
</feature>
<dbReference type="Pfam" id="PF00096">
    <property type="entry name" value="zf-C2H2"/>
    <property type="match status" value="1"/>
</dbReference>
<dbReference type="EMBL" id="JAVRBK010000001">
    <property type="protein sequence ID" value="KAK5650805.1"/>
    <property type="molecule type" value="Genomic_DNA"/>
</dbReference>
<reference evidence="4 5" key="1">
    <citation type="journal article" date="2024" name="Insects">
        <title>An Improved Chromosome-Level Genome Assembly of the Firefly Pyrocoelia pectoralis.</title>
        <authorList>
            <person name="Fu X."/>
            <person name="Meyer-Rochow V.B."/>
            <person name="Ballantyne L."/>
            <person name="Zhu X."/>
        </authorList>
    </citation>
    <scope>NUCLEOTIDE SEQUENCE [LARGE SCALE GENOMIC DNA]</scope>
    <source>
        <strain evidence="4">XCY_ONT2</strain>
    </source>
</reference>
<dbReference type="PROSITE" id="PS00028">
    <property type="entry name" value="ZINC_FINGER_C2H2_1"/>
    <property type="match status" value="3"/>
</dbReference>
<proteinExistence type="predicted"/>
<feature type="compositionally biased region" description="Polar residues" evidence="2">
    <location>
        <begin position="778"/>
        <end position="791"/>
    </location>
</feature>
<feature type="compositionally biased region" description="Polar residues" evidence="2">
    <location>
        <begin position="738"/>
        <end position="761"/>
    </location>
</feature>
<gene>
    <name evidence="4" type="ORF">RI129_001834</name>
</gene>
<evidence type="ECO:0000313" key="4">
    <source>
        <dbReference type="EMBL" id="KAK5650805.1"/>
    </source>
</evidence>
<feature type="region of interest" description="Disordered" evidence="2">
    <location>
        <begin position="518"/>
        <end position="539"/>
    </location>
</feature>
<feature type="compositionally biased region" description="Low complexity" evidence="2">
    <location>
        <begin position="518"/>
        <end position="528"/>
    </location>
</feature>
<feature type="region of interest" description="Disordered" evidence="2">
    <location>
        <begin position="1"/>
        <end position="24"/>
    </location>
</feature>
<name>A0AAN7VP80_9COLE</name>
<dbReference type="AlphaFoldDB" id="A0AAN7VP80"/>
<dbReference type="SUPFAM" id="SSF57667">
    <property type="entry name" value="beta-beta-alpha zinc fingers"/>
    <property type="match status" value="1"/>
</dbReference>